<feature type="chain" id="PRO_5042073940" description="peptidylprolyl isomerase" evidence="7">
    <location>
        <begin position="21"/>
        <end position="185"/>
    </location>
</feature>
<evidence type="ECO:0000256" key="6">
    <source>
        <dbReference type="PROSITE-ProRule" id="PRU00277"/>
    </source>
</evidence>
<dbReference type="AlphaFoldDB" id="A0AAE0JV15"/>
<keyword evidence="7" id="KW-0732">Signal</keyword>
<comment type="catalytic activity">
    <reaction evidence="1 6">
        <text>[protein]-peptidylproline (omega=180) = [protein]-peptidylproline (omega=0)</text>
        <dbReference type="Rhea" id="RHEA:16237"/>
        <dbReference type="Rhea" id="RHEA-COMP:10747"/>
        <dbReference type="Rhea" id="RHEA-COMP:10748"/>
        <dbReference type="ChEBI" id="CHEBI:83833"/>
        <dbReference type="ChEBI" id="CHEBI:83834"/>
        <dbReference type="EC" id="5.2.1.8"/>
    </reaction>
</comment>
<gene>
    <name evidence="9" type="ORF">B0T24DRAFT_640760</name>
</gene>
<dbReference type="Proteomes" id="UP001287356">
    <property type="component" value="Unassembled WGS sequence"/>
</dbReference>
<dbReference type="InterPro" id="IPR044609">
    <property type="entry name" value="FKBP2/11"/>
</dbReference>
<dbReference type="PROSITE" id="PS50059">
    <property type="entry name" value="FKBP_PPIASE"/>
    <property type="match status" value="1"/>
</dbReference>
<reference evidence="9" key="1">
    <citation type="journal article" date="2023" name="Mol. Phylogenet. Evol.">
        <title>Genome-scale phylogeny and comparative genomics of the fungal order Sordariales.</title>
        <authorList>
            <person name="Hensen N."/>
            <person name="Bonometti L."/>
            <person name="Westerberg I."/>
            <person name="Brannstrom I.O."/>
            <person name="Guillou S."/>
            <person name="Cros-Aarteil S."/>
            <person name="Calhoun S."/>
            <person name="Haridas S."/>
            <person name="Kuo A."/>
            <person name="Mondo S."/>
            <person name="Pangilinan J."/>
            <person name="Riley R."/>
            <person name="LaButti K."/>
            <person name="Andreopoulos B."/>
            <person name="Lipzen A."/>
            <person name="Chen C."/>
            <person name="Yan M."/>
            <person name="Daum C."/>
            <person name="Ng V."/>
            <person name="Clum A."/>
            <person name="Steindorff A."/>
            <person name="Ohm R.A."/>
            <person name="Martin F."/>
            <person name="Silar P."/>
            <person name="Natvig D.O."/>
            <person name="Lalanne C."/>
            <person name="Gautier V."/>
            <person name="Ament-Velasquez S.L."/>
            <person name="Kruys A."/>
            <person name="Hutchinson M.I."/>
            <person name="Powell A.J."/>
            <person name="Barry K."/>
            <person name="Miller A.N."/>
            <person name="Grigoriev I.V."/>
            <person name="Debuchy R."/>
            <person name="Gladieux P."/>
            <person name="Hiltunen Thoren M."/>
            <person name="Johannesson H."/>
        </authorList>
    </citation>
    <scope>NUCLEOTIDE SEQUENCE</scope>
    <source>
        <strain evidence="9">CBS 958.72</strain>
    </source>
</reference>
<dbReference type="PANTHER" id="PTHR45779">
    <property type="entry name" value="PEPTIDYLPROLYL ISOMERASE"/>
    <property type="match status" value="1"/>
</dbReference>
<comment type="function">
    <text evidence="2">PPIases accelerate the folding of proteins. It catalyzes the cis-trans isomerization of proline imidic peptide bonds in oligopeptides.</text>
</comment>
<evidence type="ECO:0000313" key="10">
    <source>
        <dbReference type="Proteomes" id="UP001287356"/>
    </source>
</evidence>
<keyword evidence="5 6" id="KW-0413">Isomerase</keyword>
<dbReference type="PANTHER" id="PTHR45779:SF7">
    <property type="entry name" value="PEPTIDYLPROLYL ISOMERASE"/>
    <property type="match status" value="1"/>
</dbReference>
<name>A0AAE0JV15_9PEZI</name>
<reference evidence="9" key="2">
    <citation type="submission" date="2023-06" db="EMBL/GenBank/DDBJ databases">
        <authorList>
            <consortium name="Lawrence Berkeley National Laboratory"/>
            <person name="Haridas S."/>
            <person name="Hensen N."/>
            <person name="Bonometti L."/>
            <person name="Westerberg I."/>
            <person name="Brannstrom I.O."/>
            <person name="Guillou S."/>
            <person name="Cros-Aarteil S."/>
            <person name="Calhoun S."/>
            <person name="Kuo A."/>
            <person name="Mondo S."/>
            <person name="Pangilinan J."/>
            <person name="Riley R."/>
            <person name="Labutti K."/>
            <person name="Andreopoulos B."/>
            <person name="Lipzen A."/>
            <person name="Chen C."/>
            <person name="Yanf M."/>
            <person name="Daum C."/>
            <person name="Ng V."/>
            <person name="Clum A."/>
            <person name="Steindorff A."/>
            <person name="Ohm R."/>
            <person name="Martin F."/>
            <person name="Silar P."/>
            <person name="Natvig D."/>
            <person name="Lalanne C."/>
            <person name="Gautier V."/>
            <person name="Ament-Velasquez S.L."/>
            <person name="Kruys A."/>
            <person name="Hutchinson M.I."/>
            <person name="Powell A.J."/>
            <person name="Barry K."/>
            <person name="Miller A.N."/>
            <person name="Grigoriev I.V."/>
            <person name="Debuchy R."/>
            <person name="Gladieux P."/>
            <person name="Thoren M.H."/>
            <person name="Johannesson H."/>
        </authorList>
    </citation>
    <scope>NUCLEOTIDE SEQUENCE</scope>
    <source>
        <strain evidence="9">CBS 958.72</strain>
    </source>
</reference>
<proteinExistence type="predicted"/>
<dbReference type="FunFam" id="3.10.50.40:FF:000006">
    <property type="entry name" value="Peptidyl-prolyl cis-trans isomerase"/>
    <property type="match status" value="1"/>
</dbReference>
<dbReference type="EMBL" id="JAULSN010000010">
    <property type="protein sequence ID" value="KAK3362042.1"/>
    <property type="molecule type" value="Genomic_DNA"/>
</dbReference>
<evidence type="ECO:0000259" key="8">
    <source>
        <dbReference type="PROSITE" id="PS50059"/>
    </source>
</evidence>
<dbReference type="SUPFAM" id="SSF54534">
    <property type="entry name" value="FKBP-like"/>
    <property type="match status" value="1"/>
</dbReference>
<accession>A0AAE0JV15</accession>
<dbReference type="EC" id="5.2.1.8" evidence="3 6"/>
<dbReference type="GO" id="GO:0005783">
    <property type="term" value="C:endoplasmic reticulum"/>
    <property type="evidence" value="ECO:0007669"/>
    <property type="project" value="TreeGrafter"/>
</dbReference>
<evidence type="ECO:0000313" key="9">
    <source>
        <dbReference type="EMBL" id="KAK3362042.1"/>
    </source>
</evidence>
<evidence type="ECO:0000256" key="1">
    <source>
        <dbReference type="ARBA" id="ARBA00000971"/>
    </source>
</evidence>
<feature type="signal peptide" evidence="7">
    <location>
        <begin position="1"/>
        <end position="20"/>
    </location>
</feature>
<sequence length="185" mass="19499">MQRILLSLSLVASAAVGALAAETLGVDVTLPVECDRKTKKGDKINVHYRGTLQSNGEKFDASYDRGSPFSFKLGGGQVIKGWDEGLLDMCIGEKRTLTVPPSYGYGQRSMGPIPAGSTLIFETELVGIDGVVKPESIVTKAAANEKAEETSAKLAEKIASAVSGAAEVAKTVIADTDDTQEHNEL</sequence>
<keyword evidence="4 6" id="KW-0697">Rotamase</keyword>
<comment type="caution">
    <text evidence="9">The sequence shown here is derived from an EMBL/GenBank/DDBJ whole genome shotgun (WGS) entry which is preliminary data.</text>
</comment>
<organism evidence="9 10">
    <name type="scientific">Lasiosphaeria ovina</name>
    <dbReference type="NCBI Taxonomy" id="92902"/>
    <lineage>
        <taxon>Eukaryota</taxon>
        <taxon>Fungi</taxon>
        <taxon>Dikarya</taxon>
        <taxon>Ascomycota</taxon>
        <taxon>Pezizomycotina</taxon>
        <taxon>Sordariomycetes</taxon>
        <taxon>Sordariomycetidae</taxon>
        <taxon>Sordariales</taxon>
        <taxon>Lasiosphaeriaceae</taxon>
        <taxon>Lasiosphaeria</taxon>
    </lineage>
</organism>
<evidence type="ECO:0000256" key="4">
    <source>
        <dbReference type="ARBA" id="ARBA00023110"/>
    </source>
</evidence>
<feature type="domain" description="PPIase FKBP-type" evidence="8">
    <location>
        <begin position="41"/>
        <end position="129"/>
    </location>
</feature>
<protein>
    <recommendedName>
        <fullName evidence="3 6">peptidylprolyl isomerase</fullName>
        <ecNumber evidence="3 6">5.2.1.8</ecNumber>
    </recommendedName>
</protein>
<dbReference type="Gene3D" id="3.10.50.40">
    <property type="match status" value="1"/>
</dbReference>
<evidence type="ECO:0000256" key="3">
    <source>
        <dbReference type="ARBA" id="ARBA00013194"/>
    </source>
</evidence>
<dbReference type="GO" id="GO:0003755">
    <property type="term" value="F:peptidyl-prolyl cis-trans isomerase activity"/>
    <property type="evidence" value="ECO:0007669"/>
    <property type="project" value="UniProtKB-KW"/>
</dbReference>
<dbReference type="InterPro" id="IPR046357">
    <property type="entry name" value="PPIase_dom_sf"/>
</dbReference>
<evidence type="ECO:0000256" key="2">
    <source>
        <dbReference type="ARBA" id="ARBA00002388"/>
    </source>
</evidence>
<keyword evidence="10" id="KW-1185">Reference proteome</keyword>
<evidence type="ECO:0000256" key="7">
    <source>
        <dbReference type="SAM" id="SignalP"/>
    </source>
</evidence>
<evidence type="ECO:0000256" key="5">
    <source>
        <dbReference type="ARBA" id="ARBA00023235"/>
    </source>
</evidence>
<dbReference type="Pfam" id="PF00254">
    <property type="entry name" value="FKBP_C"/>
    <property type="match status" value="1"/>
</dbReference>
<dbReference type="InterPro" id="IPR001179">
    <property type="entry name" value="PPIase_FKBP_dom"/>
</dbReference>